<dbReference type="SUPFAM" id="SSF51197">
    <property type="entry name" value="Clavaminate synthase-like"/>
    <property type="match status" value="1"/>
</dbReference>
<feature type="compositionally biased region" description="Basic and acidic residues" evidence="17">
    <location>
        <begin position="392"/>
        <end position="416"/>
    </location>
</feature>
<dbReference type="GO" id="GO:0000785">
    <property type="term" value="C:chromatin"/>
    <property type="evidence" value="ECO:0007669"/>
    <property type="project" value="TreeGrafter"/>
</dbReference>
<keyword evidence="6" id="KW-0677">Repeat</keyword>
<dbReference type="STRING" id="283909.R7U206"/>
<keyword evidence="24" id="KW-1185">Reference proteome</keyword>
<dbReference type="OMA" id="PREWIPR"/>
<name>R7U206_CAPTE</name>
<feature type="region of interest" description="Disordered" evidence="17">
    <location>
        <begin position="326"/>
        <end position="426"/>
    </location>
</feature>
<dbReference type="OrthoDB" id="9547406at2759"/>
<dbReference type="PROSITE" id="PS51183">
    <property type="entry name" value="JMJN"/>
    <property type="match status" value="1"/>
</dbReference>
<comment type="subcellular location">
    <subcellularLocation>
        <location evidence="2">Nucleus</location>
    </subcellularLocation>
</comment>
<dbReference type="Proteomes" id="UP000014760">
    <property type="component" value="Unassembled WGS sequence"/>
</dbReference>
<dbReference type="CDD" id="cd20391">
    <property type="entry name" value="Tudor_JMJD2_rpt1"/>
    <property type="match status" value="1"/>
</dbReference>
<dbReference type="SMART" id="SM00558">
    <property type="entry name" value="JmjC"/>
    <property type="match status" value="1"/>
</dbReference>
<dbReference type="GO" id="GO:0005634">
    <property type="term" value="C:nucleus"/>
    <property type="evidence" value="ECO:0007669"/>
    <property type="project" value="UniProtKB-SubCell"/>
</dbReference>
<dbReference type="EMBL" id="AMQN01002215">
    <property type="status" value="NOT_ANNOTATED_CDS"/>
    <property type="molecule type" value="Genomic_DNA"/>
</dbReference>
<dbReference type="Gene3D" id="3.10.330.70">
    <property type="match status" value="1"/>
</dbReference>
<sequence>MTFRPTYEQFKDFPSMIAYIESQGAHKAGLAKIIPPKEWCPRRGGYDDLDLMIPAPISQMVTGCQGLYQQYNITKKPLHVKEFEKLALSDKYKPPFHRDREELERKYWKNITFNQPIYGADISGSLYDPDQNIWNINRLGSILDCIDDEYQVKIEGVNTAYLYFGMWKTTFPWHTEDMDLYSINYVHFGAPKSWYAIPPEHGRRLERLAKGFFPSSAKACPSFLRHKMTMISPTILKQYSIPYDKITQEAGEFMITFPYGYHAGYNNGYNCAESTNFAMPRWIEYGKRCLQCNCSKDMVRISMDCFVKKFQPEKYELWKVGKDVAPHPEDDQAKLSGASKAKEKKGPKLRRLKAHTQGTVTTKRHPPARSFGAEPPEGSMEDSDIAAAPPHIMHDVKTDDDMSEPPELKVELRSPSEPEQEDADDMPVLQSEAEFSADQTKSKINHLKGSVAKDTAPCAETYESTQKVKISIQHASDHQAKGGVSLLPTTQSTEANGRNLQPNSPLDLTTQARQTPSSSGLACVTPRPIASVVTSQLQQLQQQQQLAAHQKVQQQILQRQKQLLQRPQQETHQASVKKVVNVPNPRIVNVHNVSRIAHSPKPQIVNLWPMDFSEEKKHNLRCAREAPHCCICQLFKSPLALDVDSVNEDSSIEGSTSTSIPMQSEPMIPQLVFDYRIVDSEKVNNSFDDDTETKPSRLLNCSECGICVHACCYGVPTSEVGEKWVCARCSAQAEKADCCLCVLRGGALKPTDRGEWAHVVCALNIPDVKFSDQLRSVIVTSNINPVRLKLKCVYCQEITKDSEKVGICTQCSTGKCATAFHVTCAHAAGIQFRTSDWPNPIHLTCTKHIAVKKSMKHHLSLPPICEGDTVIAKHKNGRYYNCKVQDVRQQLFCEVDFEDGSYSNNMFPEDIESHDITSSHAPPSKGTAIQVRWSDGNIYPGTFEGTNTVDMYSVIFEDGSELNLKREDVWSLAEELPKKIQVRLSKATEQKHSLEEAPVVNQSSVRSRKLPPKFSSDKDFVLMKLKAS</sequence>
<dbReference type="InterPro" id="IPR034732">
    <property type="entry name" value="EPHD"/>
</dbReference>
<keyword evidence="10" id="KW-0223">Dioxygenase</keyword>
<dbReference type="GO" id="GO:0010468">
    <property type="term" value="P:regulation of gene expression"/>
    <property type="evidence" value="ECO:0007669"/>
    <property type="project" value="TreeGrafter"/>
</dbReference>
<dbReference type="SUPFAM" id="SSF63748">
    <property type="entry name" value="Tudor/PWWP/MBT"/>
    <property type="match status" value="2"/>
</dbReference>
<reference evidence="23" key="3">
    <citation type="submission" date="2015-06" db="UniProtKB">
        <authorList>
            <consortium name="EnsemblMetazoa"/>
        </authorList>
    </citation>
    <scope>IDENTIFICATION</scope>
</reference>
<evidence type="ECO:0000259" key="21">
    <source>
        <dbReference type="PROSITE" id="PS51805"/>
    </source>
</evidence>
<gene>
    <name evidence="22" type="ORF">CAPTEDRAFT_153956</name>
</gene>
<dbReference type="PROSITE" id="PS51184">
    <property type="entry name" value="JMJC"/>
    <property type="match status" value="1"/>
</dbReference>
<evidence type="ECO:0000256" key="15">
    <source>
        <dbReference type="ARBA" id="ARBA00023242"/>
    </source>
</evidence>
<evidence type="ECO:0000256" key="13">
    <source>
        <dbReference type="ARBA" id="ARBA00023015"/>
    </source>
</evidence>
<comment type="similarity">
    <text evidence="3">Belongs to the JHDM3 histone demethylase family.</text>
</comment>
<dbReference type="PROSITE" id="PS50033">
    <property type="entry name" value="UBX"/>
    <property type="match status" value="1"/>
</dbReference>
<feature type="domain" description="UBX" evidence="18">
    <location>
        <begin position="922"/>
        <end position="1007"/>
    </location>
</feature>
<dbReference type="FunFam" id="3.10.330.70:FF:000001">
    <property type="entry name" value="Putative lysine-specific demethylase 4a"/>
    <property type="match status" value="1"/>
</dbReference>
<dbReference type="InterPro" id="IPR013083">
    <property type="entry name" value="Znf_RING/FYVE/PHD"/>
</dbReference>
<evidence type="ECO:0000256" key="16">
    <source>
        <dbReference type="ARBA" id="ARBA00049349"/>
    </source>
</evidence>
<dbReference type="SMART" id="SM00249">
    <property type="entry name" value="PHD"/>
    <property type="match status" value="2"/>
</dbReference>
<evidence type="ECO:0000256" key="17">
    <source>
        <dbReference type="SAM" id="MobiDB-lite"/>
    </source>
</evidence>
<feature type="domain" description="JmjC" evidence="20">
    <location>
        <begin position="128"/>
        <end position="294"/>
    </location>
</feature>
<evidence type="ECO:0000256" key="9">
    <source>
        <dbReference type="ARBA" id="ARBA00022853"/>
    </source>
</evidence>
<keyword evidence="9" id="KW-0156">Chromatin regulator</keyword>
<evidence type="ECO:0000313" key="23">
    <source>
        <dbReference type="EnsemblMetazoa" id="CapteP153956"/>
    </source>
</evidence>
<dbReference type="Pfam" id="PF02373">
    <property type="entry name" value="JmjC"/>
    <property type="match status" value="1"/>
</dbReference>
<keyword evidence="5" id="KW-0479">Metal-binding</keyword>
<evidence type="ECO:0000256" key="3">
    <source>
        <dbReference type="ARBA" id="ARBA00009711"/>
    </source>
</evidence>
<evidence type="ECO:0000256" key="14">
    <source>
        <dbReference type="ARBA" id="ARBA00023163"/>
    </source>
</evidence>
<keyword evidence="7" id="KW-0863">Zinc-finger</keyword>
<evidence type="ECO:0000256" key="7">
    <source>
        <dbReference type="ARBA" id="ARBA00022771"/>
    </source>
</evidence>
<evidence type="ECO:0000256" key="10">
    <source>
        <dbReference type="ARBA" id="ARBA00022964"/>
    </source>
</evidence>
<evidence type="ECO:0000256" key="12">
    <source>
        <dbReference type="ARBA" id="ARBA00023004"/>
    </source>
</evidence>
<keyword evidence="11" id="KW-0560">Oxidoreductase</keyword>
<dbReference type="InterPro" id="IPR003349">
    <property type="entry name" value="JmjN"/>
</dbReference>
<keyword evidence="14" id="KW-0804">Transcription</keyword>
<dbReference type="GO" id="GO:0008270">
    <property type="term" value="F:zinc ion binding"/>
    <property type="evidence" value="ECO:0007669"/>
    <property type="project" value="UniProtKB-KW"/>
</dbReference>
<evidence type="ECO:0000256" key="8">
    <source>
        <dbReference type="ARBA" id="ARBA00022833"/>
    </source>
</evidence>
<dbReference type="EnsemblMetazoa" id="CapteT153956">
    <property type="protein sequence ID" value="CapteP153956"/>
    <property type="gene ID" value="CapteG153956"/>
</dbReference>
<evidence type="ECO:0000259" key="19">
    <source>
        <dbReference type="PROSITE" id="PS51183"/>
    </source>
</evidence>
<feature type="domain" description="JmjN" evidence="19">
    <location>
        <begin position="1"/>
        <end position="42"/>
    </location>
</feature>
<dbReference type="HOGENOM" id="CLU_001442_0_0_1"/>
<dbReference type="PROSITE" id="PS51805">
    <property type="entry name" value="EPHD"/>
    <property type="match status" value="1"/>
</dbReference>
<keyword evidence="13" id="KW-0805">Transcription regulation</keyword>
<dbReference type="EMBL" id="KB308638">
    <property type="protein sequence ID" value="ELT97210.1"/>
    <property type="molecule type" value="Genomic_DNA"/>
</dbReference>
<evidence type="ECO:0000259" key="20">
    <source>
        <dbReference type="PROSITE" id="PS51184"/>
    </source>
</evidence>
<dbReference type="SMART" id="SM00333">
    <property type="entry name" value="TUDOR"/>
    <property type="match status" value="2"/>
</dbReference>
<dbReference type="Pfam" id="PF13832">
    <property type="entry name" value="zf-HC5HC2H_2"/>
    <property type="match status" value="1"/>
</dbReference>
<evidence type="ECO:0000256" key="5">
    <source>
        <dbReference type="ARBA" id="ARBA00022723"/>
    </source>
</evidence>
<evidence type="ECO:0000313" key="22">
    <source>
        <dbReference type="EMBL" id="ELT97210.1"/>
    </source>
</evidence>
<dbReference type="AlphaFoldDB" id="R7U206"/>
<dbReference type="Pfam" id="PF13831">
    <property type="entry name" value="PHD_2"/>
    <property type="match status" value="1"/>
</dbReference>
<evidence type="ECO:0000256" key="4">
    <source>
        <dbReference type="ARBA" id="ARBA00012900"/>
    </source>
</evidence>
<evidence type="ECO:0000256" key="6">
    <source>
        <dbReference type="ARBA" id="ARBA00022737"/>
    </source>
</evidence>
<dbReference type="CDD" id="cd15675">
    <property type="entry name" value="ePHD_JMJD2"/>
    <property type="match status" value="1"/>
</dbReference>
<dbReference type="Gene3D" id="2.60.120.650">
    <property type="entry name" value="Cupin"/>
    <property type="match status" value="1"/>
</dbReference>
<dbReference type="InterPro" id="IPR003347">
    <property type="entry name" value="JmjC_dom"/>
</dbReference>
<dbReference type="GO" id="GO:0051864">
    <property type="term" value="F:histone H3K36 demethylase activity"/>
    <property type="evidence" value="ECO:0007669"/>
    <property type="project" value="TreeGrafter"/>
</dbReference>
<reference evidence="24" key="1">
    <citation type="submission" date="2012-12" db="EMBL/GenBank/DDBJ databases">
        <authorList>
            <person name="Hellsten U."/>
            <person name="Grimwood J."/>
            <person name="Chapman J.A."/>
            <person name="Shapiro H."/>
            <person name="Aerts A."/>
            <person name="Otillar R.P."/>
            <person name="Terry A.Y."/>
            <person name="Boore J.L."/>
            <person name="Simakov O."/>
            <person name="Marletaz F."/>
            <person name="Cho S.-J."/>
            <person name="Edsinger-Gonzales E."/>
            <person name="Havlak P."/>
            <person name="Kuo D.-H."/>
            <person name="Larsson T."/>
            <person name="Lv J."/>
            <person name="Arendt D."/>
            <person name="Savage R."/>
            <person name="Osoegawa K."/>
            <person name="de Jong P."/>
            <person name="Lindberg D.R."/>
            <person name="Seaver E.C."/>
            <person name="Weisblat D.A."/>
            <person name="Putnam N.H."/>
            <person name="Grigoriev I.V."/>
            <person name="Rokhsar D.S."/>
        </authorList>
    </citation>
    <scope>NUCLEOTIDE SEQUENCE</scope>
    <source>
        <strain evidence="24">I ESC-2004</strain>
    </source>
</reference>
<dbReference type="InterPro" id="IPR001965">
    <property type="entry name" value="Znf_PHD"/>
</dbReference>
<dbReference type="Gene3D" id="3.30.40.10">
    <property type="entry name" value="Zinc/RING finger domain, C3HC4 (zinc finger)"/>
    <property type="match status" value="1"/>
</dbReference>
<dbReference type="Pfam" id="PF18104">
    <property type="entry name" value="Tudor_2"/>
    <property type="match status" value="2"/>
</dbReference>
<dbReference type="FunFam" id="2.60.120.650:FF:000048">
    <property type="entry name" value="Lysine-specific demethylase 4A"/>
    <property type="match status" value="1"/>
</dbReference>
<protein>
    <recommendedName>
        <fullName evidence="4">[histone H3]-trimethyl-L-lysine(9) demethylase</fullName>
        <ecNumber evidence="4">1.14.11.66</ecNumber>
    </recommendedName>
</protein>
<keyword evidence="15" id="KW-0539">Nucleus</keyword>
<dbReference type="CDD" id="cd20392">
    <property type="entry name" value="Tudor_JMJD2_rpt2"/>
    <property type="match status" value="1"/>
</dbReference>
<dbReference type="PANTHER" id="PTHR10694">
    <property type="entry name" value="LYSINE-SPECIFIC DEMETHYLASE"/>
    <property type="match status" value="1"/>
</dbReference>
<dbReference type="InterPro" id="IPR011011">
    <property type="entry name" value="Znf_FYVE_PHD"/>
</dbReference>
<dbReference type="SMART" id="SM00545">
    <property type="entry name" value="JmjN"/>
    <property type="match status" value="1"/>
</dbReference>
<evidence type="ECO:0000256" key="11">
    <source>
        <dbReference type="ARBA" id="ARBA00023002"/>
    </source>
</evidence>
<dbReference type="Pfam" id="PF02375">
    <property type="entry name" value="JmjN"/>
    <property type="match status" value="1"/>
</dbReference>
<comment type="cofactor">
    <cofactor evidence="1">
        <name>Fe(2+)</name>
        <dbReference type="ChEBI" id="CHEBI:29033"/>
    </cofactor>
</comment>
<evidence type="ECO:0000313" key="24">
    <source>
        <dbReference type="Proteomes" id="UP000014760"/>
    </source>
</evidence>
<dbReference type="GO" id="GO:0140684">
    <property type="term" value="F:histone H3K9me2/H3K9me3 demethylase activity"/>
    <property type="evidence" value="ECO:0007669"/>
    <property type="project" value="UniProtKB-EC"/>
</dbReference>
<keyword evidence="8" id="KW-0862">Zinc</keyword>
<dbReference type="SUPFAM" id="SSF57903">
    <property type="entry name" value="FYVE/PHD zinc finger"/>
    <property type="match status" value="1"/>
</dbReference>
<proteinExistence type="inferred from homology"/>
<feature type="domain" description="PHD-type" evidence="21">
    <location>
        <begin position="735"/>
        <end position="849"/>
    </location>
</feature>
<feature type="region of interest" description="Disordered" evidence="17">
    <location>
        <begin position="991"/>
        <end position="1011"/>
    </location>
</feature>
<comment type="catalytic activity">
    <reaction evidence="16">
        <text>N(6),N(6),N(6)-trimethyl-L-lysyl(9)-[histone H3] + 2 2-oxoglutarate + 2 O2 = N(6)-methyl-L-lysyl(9)-[histone H3] + 2 formaldehyde + 2 succinate + 2 CO2</text>
        <dbReference type="Rhea" id="RHEA:60200"/>
        <dbReference type="Rhea" id="RHEA-COMP:15538"/>
        <dbReference type="Rhea" id="RHEA-COMP:15542"/>
        <dbReference type="ChEBI" id="CHEBI:15379"/>
        <dbReference type="ChEBI" id="CHEBI:16526"/>
        <dbReference type="ChEBI" id="CHEBI:16810"/>
        <dbReference type="ChEBI" id="CHEBI:16842"/>
        <dbReference type="ChEBI" id="CHEBI:30031"/>
        <dbReference type="ChEBI" id="CHEBI:61929"/>
        <dbReference type="ChEBI" id="CHEBI:61961"/>
        <dbReference type="EC" id="1.14.11.66"/>
    </reaction>
</comment>
<dbReference type="InterPro" id="IPR019787">
    <property type="entry name" value="Znf_PHD-finger"/>
</dbReference>
<accession>R7U206</accession>
<evidence type="ECO:0000256" key="1">
    <source>
        <dbReference type="ARBA" id="ARBA00001954"/>
    </source>
</evidence>
<dbReference type="InterPro" id="IPR001012">
    <property type="entry name" value="UBX_dom"/>
</dbReference>
<dbReference type="InterPro" id="IPR040477">
    <property type="entry name" value="KDM4-like_Tudor"/>
</dbReference>
<dbReference type="EC" id="1.14.11.66" evidence="4"/>
<organism evidence="22">
    <name type="scientific">Capitella teleta</name>
    <name type="common">Polychaete worm</name>
    <dbReference type="NCBI Taxonomy" id="283909"/>
    <lineage>
        <taxon>Eukaryota</taxon>
        <taxon>Metazoa</taxon>
        <taxon>Spiralia</taxon>
        <taxon>Lophotrochozoa</taxon>
        <taxon>Annelida</taxon>
        <taxon>Polychaeta</taxon>
        <taxon>Sedentaria</taxon>
        <taxon>Scolecida</taxon>
        <taxon>Capitellidae</taxon>
        <taxon>Capitella</taxon>
    </lineage>
</organism>
<keyword evidence="12" id="KW-0408">Iron</keyword>
<reference evidence="22 24" key="2">
    <citation type="journal article" date="2013" name="Nature">
        <title>Insights into bilaterian evolution from three spiralian genomes.</title>
        <authorList>
            <person name="Simakov O."/>
            <person name="Marletaz F."/>
            <person name="Cho S.J."/>
            <person name="Edsinger-Gonzales E."/>
            <person name="Havlak P."/>
            <person name="Hellsten U."/>
            <person name="Kuo D.H."/>
            <person name="Larsson T."/>
            <person name="Lv J."/>
            <person name="Arendt D."/>
            <person name="Savage R."/>
            <person name="Osoegawa K."/>
            <person name="de Jong P."/>
            <person name="Grimwood J."/>
            <person name="Chapman J.A."/>
            <person name="Shapiro H."/>
            <person name="Aerts A."/>
            <person name="Otillar R.P."/>
            <person name="Terry A.Y."/>
            <person name="Boore J.L."/>
            <person name="Grigoriev I.V."/>
            <person name="Lindberg D.R."/>
            <person name="Seaver E.C."/>
            <person name="Weisblat D.A."/>
            <person name="Putnam N.H."/>
            <person name="Rokhsar D.S."/>
        </authorList>
    </citation>
    <scope>NUCLEOTIDE SEQUENCE</scope>
    <source>
        <strain evidence="22 24">I ESC-2004</strain>
    </source>
</reference>
<dbReference type="PANTHER" id="PTHR10694:SF129">
    <property type="entry name" value="LYSINE-SPECIFIC DEMETHYLASE 4B-RELATED"/>
    <property type="match status" value="1"/>
</dbReference>
<evidence type="ECO:0000256" key="2">
    <source>
        <dbReference type="ARBA" id="ARBA00004123"/>
    </source>
</evidence>
<dbReference type="InterPro" id="IPR002999">
    <property type="entry name" value="Tudor"/>
</dbReference>
<evidence type="ECO:0000259" key="18">
    <source>
        <dbReference type="PROSITE" id="PS50033"/>
    </source>
</evidence>
<dbReference type="Gene3D" id="2.30.30.140">
    <property type="match status" value="1"/>
</dbReference>